<sequence length="231" mass="26966">DFMHVNYSEKPQPIVEQNFQSEKLNSSDFEYVNYYEKPQPVQIENSQTINEQSFSKSEQVNSNDFMYVNYSEKPQPVQVEDLSHRNIYYNVSNGLDLNTQQNESSEYYLENGATERTVQEIYTTDEQFAKDQESILKEIILEAKLAVDSTHPYTEGDTETSTKTVVVIEQDDSAEFVENLEQREFYEVQQRDNFVNDEQIVFVSDIVDETVSENVVKEFLYVEETNGDEIV</sequence>
<accession>A0A1B6H0V8</accession>
<organism evidence="1">
    <name type="scientific">Cuerna arida</name>
    <dbReference type="NCBI Taxonomy" id="1464854"/>
    <lineage>
        <taxon>Eukaryota</taxon>
        <taxon>Metazoa</taxon>
        <taxon>Ecdysozoa</taxon>
        <taxon>Arthropoda</taxon>
        <taxon>Hexapoda</taxon>
        <taxon>Insecta</taxon>
        <taxon>Pterygota</taxon>
        <taxon>Neoptera</taxon>
        <taxon>Paraneoptera</taxon>
        <taxon>Hemiptera</taxon>
        <taxon>Auchenorrhyncha</taxon>
        <taxon>Membracoidea</taxon>
        <taxon>Cicadellidae</taxon>
        <taxon>Cicadellinae</taxon>
        <taxon>Proconiini</taxon>
        <taxon>Cuerna</taxon>
    </lineage>
</organism>
<feature type="non-terminal residue" evidence="1">
    <location>
        <position position="1"/>
    </location>
</feature>
<protein>
    <submittedName>
        <fullName evidence="1">Uncharacterized protein</fullName>
    </submittedName>
</protein>
<reference evidence="1" key="1">
    <citation type="submission" date="2015-11" db="EMBL/GenBank/DDBJ databases">
        <title>De novo transcriptome assembly of four potential Pierce s Disease insect vectors from Arizona vineyards.</title>
        <authorList>
            <person name="Tassone E.E."/>
        </authorList>
    </citation>
    <scope>NUCLEOTIDE SEQUENCE</scope>
</reference>
<dbReference type="EMBL" id="GECZ01001491">
    <property type="protein sequence ID" value="JAS68278.1"/>
    <property type="molecule type" value="Transcribed_RNA"/>
</dbReference>
<dbReference type="AlphaFoldDB" id="A0A1B6H0V8"/>
<evidence type="ECO:0000313" key="1">
    <source>
        <dbReference type="EMBL" id="JAS68278.1"/>
    </source>
</evidence>
<proteinExistence type="predicted"/>
<name>A0A1B6H0V8_9HEMI</name>
<gene>
    <name evidence="1" type="ORF">g.927</name>
</gene>
<feature type="non-terminal residue" evidence="1">
    <location>
        <position position="231"/>
    </location>
</feature>